<name>A0A0E9T445_ANGAN</name>
<sequence length="21" mass="2490">MVQGSLLIIILHYYLKKKLCL</sequence>
<reference evidence="1" key="1">
    <citation type="submission" date="2014-11" db="EMBL/GenBank/DDBJ databases">
        <authorList>
            <person name="Amaro Gonzalez C."/>
        </authorList>
    </citation>
    <scope>NUCLEOTIDE SEQUENCE</scope>
</reference>
<dbReference type="AlphaFoldDB" id="A0A0E9T445"/>
<organism evidence="1">
    <name type="scientific">Anguilla anguilla</name>
    <name type="common">European freshwater eel</name>
    <name type="synonym">Muraena anguilla</name>
    <dbReference type="NCBI Taxonomy" id="7936"/>
    <lineage>
        <taxon>Eukaryota</taxon>
        <taxon>Metazoa</taxon>
        <taxon>Chordata</taxon>
        <taxon>Craniata</taxon>
        <taxon>Vertebrata</taxon>
        <taxon>Euteleostomi</taxon>
        <taxon>Actinopterygii</taxon>
        <taxon>Neopterygii</taxon>
        <taxon>Teleostei</taxon>
        <taxon>Anguilliformes</taxon>
        <taxon>Anguillidae</taxon>
        <taxon>Anguilla</taxon>
    </lineage>
</organism>
<dbReference type="EMBL" id="GBXM01060208">
    <property type="protein sequence ID" value="JAH48369.1"/>
    <property type="molecule type" value="Transcribed_RNA"/>
</dbReference>
<reference evidence="1" key="2">
    <citation type="journal article" date="2015" name="Fish Shellfish Immunol.">
        <title>Early steps in the European eel (Anguilla anguilla)-Vibrio vulnificus interaction in the gills: Role of the RtxA13 toxin.</title>
        <authorList>
            <person name="Callol A."/>
            <person name="Pajuelo D."/>
            <person name="Ebbesson L."/>
            <person name="Teles M."/>
            <person name="MacKenzie S."/>
            <person name="Amaro C."/>
        </authorList>
    </citation>
    <scope>NUCLEOTIDE SEQUENCE</scope>
</reference>
<accession>A0A0E9T445</accession>
<protein>
    <submittedName>
        <fullName evidence="1">Uncharacterized protein</fullName>
    </submittedName>
</protein>
<proteinExistence type="predicted"/>
<evidence type="ECO:0000313" key="1">
    <source>
        <dbReference type="EMBL" id="JAH48369.1"/>
    </source>
</evidence>